<dbReference type="Gene3D" id="3.40.30.10">
    <property type="entry name" value="Glutaredoxin"/>
    <property type="match status" value="1"/>
</dbReference>
<feature type="non-terminal residue" evidence="2">
    <location>
        <position position="111"/>
    </location>
</feature>
<organism evidence="2">
    <name type="scientific">marine sediment metagenome</name>
    <dbReference type="NCBI Taxonomy" id="412755"/>
    <lineage>
        <taxon>unclassified sequences</taxon>
        <taxon>metagenomes</taxon>
        <taxon>ecological metagenomes</taxon>
    </lineage>
</organism>
<evidence type="ECO:0000313" key="2">
    <source>
        <dbReference type="EMBL" id="KKM15805.1"/>
    </source>
</evidence>
<feature type="domain" description="Thioredoxin" evidence="1">
    <location>
        <begin position="62"/>
        <end position="111"/>
    </location>
</feature>
<proteinExistence type="predicted"/>
<dbReference type="PANTHER" id="PTHR42852">
    <property type="entry name" value="THIOL:DISULFIDE INTERCHANGE PROTEIN DSBE"/>
    <property type="match status" value="1"/>
</dbReference>
<dbReference type="PANTHER" id="PTHR42852:SF13">
    <property type="entry name" value="PROTEIN DIPZ"/>
    <property type="match status" value="1"/>
</dbReference>
<dbReference type="GO" id="GO:0016491">
    <property type="term" value="F:oxidoreductase activity"/>
    <property type="evidence" value="ECO:0007669"/>
    <property type="project" value="InterPro"/>
</dbReference>
<dbReference type="InterPro" id="IPR050553">
    <property type="entry name" value="Thioredoxin_ResA/DsbE_sf"/>
</dbReference>
<dbReference type="InterPro" id="IPR000866">
    <property type="entry name" value="AhpC/TSA"/>
</dbReference>
<gene>
    <name evidence="2" type="ORF">LCGC14_1692310</name>
</gene>
<dbReference type="InterPro" id="IPR013766">
    <property type="entry name" value="Thioredoxin_domain"/>
</dbReference>
<protein>
    <recommendedName>
        <fullName evidence="1">Thioredoxin domain-containing protein</fullName>
    </recommendedName>
</protein>
<dbReference type="InterPro" id="IPR036249">
    <property type="entry name" value="Thioredoxin-like_sf"/>
</dbReference>
<dbReference type="SUPFAM" id="SSF52833">
    <property type="entry name" value="Thioredoxin-like"/>
    <property type="match status" value="1"/>
</dbReference>
<dbReference type="GO" id="GO:0016209">
    <property type="term" value="F:antioxidant activity"/>
    <property type="evidence" value="ECO:0007669"/>
    <property type="project" value="InterPro"/>
</dbReference>
<accession>A0A0F9KKI0</accession>
<dbReference type="AlphaFoldDB" id="A0A0F9KKI0"/>
<sequence length="111" mass="12461">MMNKIIRDIFILFFLVLSATAAVVHADDGTVFRGNGKEDTLREDTFLVKNIDYFAELGIAKPMTGLAAINFSAESLDGKMVNLFDFKGKVIFLNFWATWCSPCRLEMPSID</sequence>
<dbReference type="EMBL" id="LAZR01014820">
    <property type="protein sequence ID" value="KKM15805.1"/>
    <property type="molecule type" value="Genomic_DNA"/>
</dbReference>
<evidence type="ECO:0000259" key="1">
    <source>
        <dbReference type="PROSITE" id="PS51352"/>
    </source>
</evidence>
<comment type="caution">
    <text evidence="2">The sequence shown here is derived from an EMBL/GenBank/DDBJ whole genome shotgun (WGS) entry which is preliminary data.</text>
</comment>
<dbReference type="Pfam" id="PF00578">
    <property type="entry name" value="AhpC-TSA"/>
    <property type="match status" value="1"/>
</dbReference>
<dbReference type="CDD" id="cd02966">
    <property type="entry name" value="TlpA_like_family"/>
    <property type="match status" value="1"/>
</dbReference>
<dbReference type="PROSITE" id="PS51352">
    <property type="entry name" value="THIOREDOXIN_2"/>
    <property type="match status" value="1"/>
</dbReference>
<name>A0A0F9KKI0_9ZZZZ</name>
<reference evidence="2" key="1">
    <citation type="journal article" date="2015" name="Nature">
        <title>Complex archaea that bridge the gap between prokaryotes and eukaryotes.</title>
        <authorList>
            <person name="Spang A."/>
            <person name="Saw J.H."/>
            <person name="Jorgensen S.L."/>
            <person name="Zaremba-Niedzwiedzka K."/>
            <person name="Martijn J."/>
            <person name="Lind A.E."/>
            <person name="van Eijk R."/>
            <person name="Schleper C."/>
            <person name="Guy L."/>
            <person name="Ettema T.J."/>
        </authorList>
    </citation>
    <scope>NUCLEOTIDE SEQUENCE</scope>
</reference>